<dbReference type="Gene3D" id="1.10.1660.10">
    <property type="match status" value="1"/>
</dbReference>
<keyword evidence="5" id="KW-0175">Coiled coil</keyword>
<dbReference type="InterPro" id="IPR047057">
    <property type="entry name" value="MerR_fam"/>
</dbReference>
<evidence type="ECO:0000313" key="8">
    <source>
        <dbReference type="Proteomes" id="UP000769156"/>
    </source>
</evidence>
<dbReference type="SMART" id="SM00422">
    <property type="entry name" value="HTH_MERR"/>
    <property type="match status" value="1"/>
</dbReference>
<dbReference type="Proteomes" id="UP000769156">
    <property type="component" value="Unassembled WGS sequence"/>
</dbReference>
<dbReference type="GO" id="GO:0003677">
    <property type="term" value="F:DNA binding"/>
    <property type="evidence" value="ECO:0007669"/>
    <property type="project" value="UniProtKB-KW"/>
</dbReference>
<keyword evidence="2" id="KW-0805">Transcription regulation</keyword>
<protein>
    <submittedName>
        <fullName evidence="7">MerR family transcriptional regulator</fullName>
    </submittedName>
</protein>
<feature type="domain" description="HTH merR-type" evidence="6">
    <location>
        <begin position="5"/>
        <end position="72"/>
    </location>
</feature>
<evidence type="ECO:0000256" key="2">
    <source>
        <dbReference type="ARBA" id="ARBA00023015"/>
    </source>
</evidence>
<proteinExistence type="predicted"/>
<evidence type="ECO:0000256" key="5">
    <source>
        <dbReference type="SAM" id="Coils"/>
    </source>
</evidence>
<dbReference type="Pfam" id="PF00376">
    <property type="entry name" value="MerR"/>
    <property type="match status" value="1"/>
</dbReference>
<dbReference type="PANTHER" id="PTHR30204">
    <property type="entry name" value="REDOX-CYCLING DRUG-SENSING TRANSCRIPTIONAL ACTIVATOR SOXR"/>
    <property type="match status" value="1"/>
</dbReference>
<dbReference type="SUPFAM" id="SSF46955">
    <property type="entry name" value="Putative DNA-binding domain"/>
    <property type="match status" value="1"/>
</dbReference>
<dbReference type="CDD" id="cd00592">
    <property type="entry name" value="HTH_MerR-like"/>
    <property type="match status" value="1"/>
</dbReference>
<dbReference type="PANTHER" id="PTHR30204:SF69">
    <property type="entry name" value="MERR-FAMILY TRANSCRIPTIONAL REGULATOR"/>
    <property type="match status" value="1"/>
</dbReference>
<organism evidence="7 8">
    <name type="scientific">Lachnoclostridium phocaeense</name>
    <dbReference type="NCBI Taxonomy" id="1871021"/>
    <lineage>
        <taxon>Bacteria</taxon>
        <taxon>Bacillati</taxon>
        <taxon>Bacillota</taxon>
        <taxon>Clostridia</taxon>
        <taxon>Lachnospirales</taxon>
        <taxon>Lachnospiraceae</taxon>
    </lineage>
</organism>
<reference evidence="7" key="1">
    <citation type="journal article" date="2021" name="PeerJ">
        <title>Extensive microbial diversity within the chicken gut microbiome revealed by metagenomics and culture.</title>
        <authorList>
            <person name="Gilroy R."/>
            <person name="Ravi A."/>
            <person name="Getino M."/>
            <person name="Pursley I."/>
            <person name="Horton D.L."/>
            <person name="Alikhan N.F."/>
            <person name="Baker D."/>
            <person name="Gharbi K."/>
            <person name="Hall N."/>
            <person name="Watson M."/>
            <person name="Adriaenssens E.M."/>
            <person name="Foster-Nyarko E."/>
            <person name="Jarju S."/>
            <person name="Secka A."/>
            <person name="Antonio M."/>
            <person name="Oren A."/>
            <person name="Chaudhuri R.R."/>
            <person name="La Ragione R."/>
            <person name="Hildebrand F."/>
            <person name="Pallen M.J."/>
        </authorList>
    </citation>
    <scope>NUCLEOTIDE SEQUENCE</scope>
    <source>
        <strain evidence="7">ChiSjej5B23-16112</strain>
    </source>
</reference>
<evidence type="ECO:0000256" key="1">
    <source>
        <dbReference type="ARBA" id="ARBA00022491"/>
    </source>
</evidence>
<gene>
    <name evidence="7" type="ORF">K8V82_06855</name>
</gene>
<evidence type="ECO:0000313" key="7">
    <source>
        <dbReference type="EMBL" id="HJF94495.1"/>
    </source>
</evidence>
<dbReference type="EMBL" id="DYVY01000107">
    <property type="protein sequence ID" value="HJF94495.1"/>
    <property type="molecule type" value="Genomic_DNA"/>
</dbReference>
<dbReference type="GO" id="GO:0003700">
    <property type="term" value="F:DNA-binding transcription factor activity"/>
    <property type="evidence" value="ECO:0007669"/>
    <property type="project" value="InterPro"/>
</dbReference>
<keyword evidence="1" id="KW-0678">Repressor</keyword>
<dbReference type="InterPro" id="IPR009061">
    <property type="entry name" value="DNA-bd_dom_put_sf"/>
</dbReference>
<reference evidence="7" key="2">
    <citation type="submission" date="2021-09" db="EMBL/GenBank/DDBJ databases">
        <authorList>
            <person name="Gilroy R."/>
        </authorList>
    </citation>
    <scope>NUCLEOTIDE SEQUENCE</scope>
    <source>
        <strain evidence="7">ChiSjej5B23-16112</strain>
    </source>
</reference>
<dbReference type="AlphaFoldDB" id="A0A921LDZ8"/>
<evidence type="ECO:0000256" key="4">
    <source>
        <dbReference type="ARBA" id="ARBA00023163"/>
    </source>
</evidence>
<sequence length="268" mass="31630">MSEKTIGTLSKFTGIPAHTIKYYEKIGLLESSRNEHSNYRSYDMRICTDIYECVKYRNMGFPLKETKELVKEADDRRLEELLEDRRLQIEEEIRALTEQKKRLEIFSREIRDLEKRIGKWYIEEYDDFYFRSQTKELNYDGGDYLEADGLNLADRLPVSKTTVWMDREYLSGGRSGYSWGMGIFPGEDRDWIREKKGYRHVPAGRAFVLCLKISGPYVSDGSMAREIAEAYRMFRPGTPPEAFGVRLKITYDKEGNDWNYFKIFIPLD</sequence>
<dbReference type="InterPro" id="IPR000551">
    <property type="entry name" value="MerR-type_HTH_dom"/>
</dbReference>
<keyword evidence="3" id="KW-0238">DNA-binding</keyword>
<dbReference type="PROSITE" id="PS50937">
    <property type="entry name" value="HTH_MERR_2"/>
    <property type="match status" value="1"/>
</dbReference>
<evidence type="ECO:0000259" key="6">
    <source>
        <dbReference type="PROSITE" id="PS50937"/>
    </source>
</evidence>
<accession>A0A921LDZ8</accession>
<evidence type="ECO:0000256" key="3">
    <source>
        <dbReference type="ARBA" id="ARBA00023125"/>
    </source>
</evidence>
<feature type="coiled-coil region" evidence="5">
    <location>
        <begin position="79"/>
        <end position="116"/>
    </location>
</feature>
<comment type="caution">
    <text evidence="7">The sequence shown here is derived from an EMBL/GenBank/DDBJ whole genome shotgun (WGS) entry which is preliminary data.</text>
</comment>
<keyword evidence="4" id="KW-0804">Transcription</keyword>
<name>A0A921LDZ8_9FIRM</name>